<dbReference type="SMART" id="SM00360">
    <property type="entry name" value="RRM"/>
    <property type="match status" value="1"/>
</dbReference>
<name>A0A7S3F3B8_9EUKA</name>
<proteinExistence type="predicted"/>
<dbReference type="PANTHER" id="PTHR48025">
    <property type="entry name" value="OS02G0815200 PROTEIN"/>
    <property type="match status" value="1"/>
</dbReference>
<dbReference type="PROSITE" id="PS50102">
    <property type="entry name" value="RRM"/>
    <property type="match status" value="1"/>
</dbReference>
<dbReference type="InterPro" id="IPR050502">
    <property type="entry name" value="Euk_RNA-bind_prot"/>
</dbReference>
<gene>
    <name evidence="4" type="ORF">HERI1096_LOCUS22808</name>
</gene>
<dbReference type="EMBL" id="HBHX01041106">
    <property type="protein sequence ID" value="CAE0122107.1"/>
    <property type="molecule type" value="Transcribed_RNA"/>
</dbReference>
<evidence type="ECO:0000259" key="3">
    <source>
        <dbReference type="PROSITE" id="PS50102"/>
    </source>
</evidence>
<dbReference type="InterPro" id="IPR000504">
    <property type="entry name" value="RRM_dom"/>
</dbReference>
<dbReference type="CDD" id="cd00590">
    <property type="entry name" value="RRM_SF"/>
    <property type="match status" value="1"/>
</dbReference>
<dbReference type="Gene3D" id="3.30.70.330">
    <property type="match status" value="1"/>
</dbReference>
<sequence length="124" mass="13790">MTHLLRITTPYTTTATTTITHPQWRIPTATCPRPTPPPHAAAATNFDMNTRRQVLDLCQPHGNVIFCQVACHRDSGLSRGYAFVSYETVEEAEKAIAALHNMTVEGRALRVEVARADREASKPY</sequence>
<evidence type="ECO:0000256" key="2">
    <source>
        <dbReference type="PROSITE-ProRule" id="PRU00176"/>
    </source>
</evidence>
<dbReference type="InterPro" id="IPR012677">
    <property type="entry name" value="Nucleotide-bd_a/b_plait_sf"/>
</dbReference>
<organism evidence="4">
    <name type="scientific">Haptolina ericina</name>
    <dbReference type="NCBI Taxonomy" id="156174"/>
    <lineage>
        <taxon>Eukaryota</taxon>
        <taxon>Haptista</taxon>
        <taxon>Haptophyta</taxon>
        <taxon>Prymnesiophyceae</taxon>
        <taxon>Prymnesiales</taxon>
        <taxon>Prymnesiaceae</taxon>
        <taxon>Haptolina</taxon>
    </lineage>
</organism>
<feature type="domain" description="RRM" evidence="3">
    <location>
        <begin position="50"/>
        <end position="116"/>
    </location>
</feature>
<dbReference type="GO" id="GO:0005634">
    <property type="term" value="C:nucleus"/>
    <property type="evidence" value="ECO:0007669"/>
    <property type="project" value="TreeGrafter"/>
</dbReference>
<dbReference type="Pfam" id="PF00076">
    <property type="entry name" value="RRM_1"/>
    <property type="match status" value="1"/>
</dbReference>
<evidence type="ECO:0000313" key="4">
    <source>
        <dbReference type="EMBL" id="CAE0122107.1"/>
    </source>
</evidence>
<evidence type="ECO:0000256" key="1">
    <source>
        <dbReference type="ARBA" id="ARBA00022884"/>
    </source>
</evidence>
<reference evidence="4" key="1">
    <citation type="submission" date="2021-01" db="EMBL/GenBank/DDBJ databases">
        <authorList>
            <person name="Corre E."/>
            <person name="Pelletier E."/>
            <person name="Niang G."/>
            <person name="Scheremetjew M."/>
            <person name="Finn R."/>
            <person name="Kale V."/>
            <person name="Holt S."/>
            <person name="Cochrane G."/>
            <person name="Meng A."/>
            <person name="Brown T."/>
            <person name="Cohen L."/>
        </authorList>
    </citation>
    <scope>NUCLEOTIDE SEQUENCE</scope>
    <source>
        <strain evidence="4">CCMP281</strain>
    </source>
</reference>
<accession>A0A7S3F3B8</accession>
<protein>
    <recommendedName>
        <fullName evidence="3">RRM domain-containing protein</fullName>
    </recommendedName>
</protein>
<dbReference type="AlphaFoldDB" id="A0A7S3F3B8"/>
<dbReference type="PANTHER" id="PTHR48025:SF1">
    <property type="entry name" value="RRM DOMAIN-CONTAINING PROTEIN"/>
    <property type="match status" value="1"/>
</dbReference>
<dbReference type="InterPro" id="IPR035979">
    <property type="entry name" value="RBD_domain_sf"/>
</dbReference>
<dbReference type="GO" id="GO:0003729">
    <property type="term" value="F:mRNA binding"/>
    <property type="evidence" value="ECO:0007669"/>
    <property type="project" value="TreeGrafter"/>
</dbReference>
<dbReference type="SUPFAM" id="SSF54928">
    <property type="entry name" value="RNA-binding domain, RBD"/>
    <property type="match status" value="1"/>
</dbReference>
<keyword evidence="1 2" id="KW-0694">RNA-binding</keyword>